<dbReference type="EMBL" id="KN817640">
    <property type="protein sequence ID" value="KJA15576.1"/>
    <property type="molecule type" value="Genomic_DNA"/>
</dbReference>
<keyword evidence="2" id="KW-1185">Reference proteome</keyword>
<proteinExistence type="predicted"/>
<protein>
    <submittedName>
        <fullName evidence="1">Uncharacterized protein</fullName>
    </submittedName>
</protein>
<accession>A0A0D2NFY5</accession>
<evidence type="ECO:0000313" key="2">
    <source>
        <dbReference type="Proteomes" id="UP000054270"/>
    </source>
</evidence>
<reference evidence="2" key="1">
    <citation type="submission" date="2014-04" db="EMBL/GenBank/DDBJ databases">
        <title>Evolutionary Origins and Diversification of the Mycorrhizal Mutualists.</title>
        <authorList>
            <consortium name="DOE Joint Genome Institute"/>
            <consortium name="Mycorrhizal Genomics Consortium"/>
            <person name="Kohler A."/>
            <person name="Kuo A."/>
            <person name="Nagy L.G."/>
            <person name="Floudas D."/>
            <person name="Copeland A."/>
            <person name="Barry K.W."/>
            <person name="Cichocki N."/>
            <person name="Veneault-Fourrey C."/>
            <person name="LaButti K."/>
            <person name="Lindquist E.A."/>
            <person name="Lipzen A."/>
            <person name="Lundell T."/>
            <person name="Morin E."/>
            <person name="Murat C."/>
            <person name="Riley R."/>
            <person name="Ohm R."/>
            <person name="Sun H."/>
            <person name="Tunlid A."/>
            <person name="Henrissat B."/>
            <person name="Grigoriev I.V."/>
            <person name="Hibbett D.S."/>
            <person name="Martin F."/>
        </authorList>
    </citation>
    <scope>NUCLEOTIDE SEQUENCE [LARGE SCALE GENOMIC DNA]</scope>
    <source>
        <strain evidence="2">FD-334 SS-4</strain>
    </source>
</reference>
<dbReference type="Proteomes" id="UP000054270">
    <property type="component" value="Unassembled WGS sequence"/>
</dbReference>
<name>A0A0D2NFY5_HYPSF</name>
<sequence>MSTDYIDASLQVHSSQNPPFLEICPQTPINSVVSVSADHSAPWPQARNQSMAPTYYFIINVISDLHGVDSALLRRNVKRLPTYEASADQLVTWNGGIRQYASVIVSTEPCALGGLNRSCSYSSCADLGSKISSEIPAILLFTCSMTASMFDHDALLARCITRNVFLHLSAILLSWNRSTLSI</sequence>
<gene>
    <name evidence="1" type="ORF">HYPSUDRAFT_360715</name>
</gene>
<dbReference type="AlphaFoldDB" id="A0A0D2NFY5"/>
<evidence type="ECO:0000313" key="1">
    <source>
        <dbReference type="EMBL" id="KJA15576.1"/>
    </source>
</evidence>
<organism evidence="1 2">
    <name type="scientific">Hypholoma sublateritium (strain FD-334 SS-4)</name>
    <dbReference type="NCBI Taxonomy" id="945553"/>
    <lineage>
        <taxon>Eukaryota</taxon>
        <taxon>Fungi</taxon>
        <taxon>Dikarya</taxon>
        <taxon>Basidiomycota</taxon>
        <taxon>Agaricomycotina</taxon>
        <taxon>Agaricomycetes</taxon>
        <taxon>Agaricomycetidae</taxon>
        <taxon>Agaricales</taxon>
        <taxon>Agaricineae</taxon>
        <taxon>Strophariaceae</taxon>
        <taxon>Hypholoma</taxon>
    </lineage>
</organism>